<keyword evidence="2" id="KW-0862">Zinc</keyword>
<keyword evidence="2" id="KW-0479">Metal-binding</keyword>
<name>A0A7G9YZ35_9EURY</name>
<feature type="binding site" evidence="2">
    <location>
        <position position="8"/>
    </location>
    <ligand>
        <name>Zn(2+)</name>
        <dbReference type="ChEBI" id="CHEBI:29105"/>
    </ligand>
</feature>
<dbReference type="Gene3D" id="2.20.28.90">
    <property type="match status" value="1"/>
</dbReference>
<dbReference type="GO" id="GO:0008270">
    <property type="term" value="F:zinc ion binding"/>
    <property type="evidence" value="ECO:0007669"/>
    <property type="project" value="UniProtKB-UniRule"/>
</dbReference>
<evidence type="ECO:0000256" key="1">
    <source>
        <dbReference type="ARBA" id="ARBA00023163"/>
    </source>
</evidence>
<dbReference type="AlphaFoldDB" id="A0A7G9YZ35"/>
<feature type="domain" description="Spt4/RpoE2 zinc finger" evidence="3">
    <location>
        <begin position="2"/>
        <end position="61"/>
    </location>
</feature>
<accession>A0A7G9YZ35</accession>
<comment type="subunit">
    <text evidence="2">Heterodimer composed of Spt4 and Spt5.</text>
</comment>
<comment type="similarity">
    <text evidence="2">Belongs to the archaeal Spt4 family.</text>
</comment>
<feature type="binding site" evidence="2">
    <location>
        <position position="19"/>
    </location>
    <ligand>
        <name>Zn(2+)</name>
        <dbReference type="ChEBI" id="CHEBI:29105"/>
    </ligand>
</feature>
<organism evidence="4">
    <name type="scientific">Candidatus Methanophagaceae archaeon ANME-1 ERB6</name>
    <dbReference type="NCBI Taxonomy" id="2759912"/>
    <lineage>
        <taxon>Archaea</taxon>
        <taxon>Methanobacteriati</taxon>
        <taxon>Methanobacteriota</taxon>
        <taxon>Stenosarchaea group</taxon>
        <taxon>Methanomicrobia</taxon>
        <taxon>Candidatus Methanophagales</taxon>
        <taxon>Candidatus Methanophagaceae</taxon>
    </lineage>
</organism>
<keyword evidence="1 2" id="KW-0804">Transcription</keyword>
<sequence>MEKACRDCHRIIETGKSVCKCGSNSLSTDWSGYVVIIDAEGSEIAKKLGHKKEGKYALKAR</sequence>
<dbReference type="InterPro" id="IPR029040">
    <property type="entry name" value="RPABC4/Spt4"/>
</dbReference>
<dbReference type="PANTHER" id="PTHR40704:SF1">
    <property type="entry name" value="TRANSCRIPTION ELONGATION FACTOR SPT4"/>
    <property type="match status" value="1"/>
</dbReference>
<dbReference type="GO" id="GO:0003746">
    <property type="term" value="F:translation elongation factor activity"/>
    <property type="evidence" value="ECO:0007669"/>
    <property type="project" value="UniProtKB-KW"/>
</dbReference>
<dbReference type="EMBL" id="MT631535">
    <property type="protein sequence ID" value="QNO53269.1"/>
    <property type="molecule type" value="Genomic_DNA"/>
</dbReference>
<evidence type="ECO:0000256" key="2">
    <source>
        <dbReference type="HAMAP-Rule" id="MF_00949"/>
    </source>
</evidence>
<dbReference type="Pfam" id="PF06093">
    <property type="entry name" value="Spt4"/>
    <property type="match status" value="1"/>
</dbReference>
<dbReference type="SUPFAM" id="SSF63393">
    <property type="entry name" value="RNA polymerase subunits"/>
    <property type="match status" value="1"/>
</dbReference>
<gene>
    <name evidence="2 4" type="primary">spt4</name>
    <name evidence="4" type="ORF">BKBCGLBC_00030</name>
</gene>
<dbReference type="InterPro" id="IPR007178">
    <property type="entry name" value="Spt4_arch"/>
</dbReference>
<dbReference type="InterPro" id="IPR038589">
    <property type="entry name" value="Spt4_dom_sf"/>
</dbReference>
<dbReference type="SMART" id="SM01389">
    <property type="entry name" value="Spt4"/>
    <property type="match status" value="1"/>
</dbReference>
<evidence type="ECO:0000259" key="3">
    <source>
        <dbReference type="SMART" id="SM01389"/>
    </source>
</evidence>
<protein>
    <recommendedName>
        <fullName evidence="2">Transcription elongation factor Spt4</fullName>
    </recommendedName>
</protein>
<keyword evidence="4" id="KW-0251">Elongation factor</keyword>
<comment type="function">
    <text evidence="2">Stimulates transcription elongation.</text>
</comment>
<dbReference type="PANTHER" id="PTHR40704">
    <property type="entry name" value="TRANSCRIPTION ELONGATION FACTOR SPT4"/>
    <property type="match status" value="1"/>
</dbReference>
<keyword evidence="2" id="KW-0805">Transcription regulation</keyword>
<evidence type="ECO:0000313" key="4">
    <source>
        <dbReference type="EMBL" id="QNO53269.1"/>
    </source>
</evidence>
<keyword evidence="4" id="KW-0648">Protein biosynthesis</keyword>
<feature type="binding site" evidence="2">
    <location>
        <position position="21"/>
    </location>
    <ligand>
        <name>Zn(2+)</name>
        <dbReference type="ChEBI" id="CHEBI:29105"/>
    </ligand>
</feature>
<proteinExistence type="inferred from homology"/>
<feature type="binding site" evidence="2">
    <location>
        <position position="5"/>
    </location>
    <ligand>
        <name>Zn(2+)</name>
        <dbReference type="ChEBI" id="CHEBI:29105"/>
    </ligand>
</feature>
<dbReference type="InterPro" id="IPR022800">
    <property type="entry name" value="Spt4/RpoE2_Znf"/>
</dbReference>
<dbReference type="NCBIfam" id="NF041664">
    <property type="entry name" value="RNAP_arch_Epp"/>
    <property type="match status" value="1"/>
</dbReference>
<dbReference type="GO" id="GO:0006355">
    <property type="term" value="P:regulation of DNA-templated transcription"/>
    <property type="evidence" value="ECO:0007669"/>
    <property type="project" value="UniProtKB-UniRule"/>
</dbReference>
<dbReference type="HAMAP" id="MF_00949">
    <property type="entry name" value="Spt4_arch"/>
    <property type="match status" value="1"/>
</dbReference>
<reference evidence="4" key="1">
    <citation type="submission" date="2020-06" db="EMBL/GenBank/DDBJ databases">
        <title>Unique genomic features of the anaerobic methanotrophic archaea.</title>
        <authorList>
            <person name="Chadwick G.L."/>
            <person name="Skennerton C.T."/>
            <person name="Laso-Perez R."/>
            <person name="Leu A.O."/>
            <person name="Speth D.R."/>
            <person name="Yu H."/>
            <person name="Morgan-Lang C."/>
            <person name="Hatzenpichler R."/>
            <person name="Goudeau D."/>
            <person name="Malmstrom R."/>
            <person name="Brazelton W.J."/>
            <person name="Woyke T."/>
            <person name="Hallam S.J."/>
            <person name="Tyson G.W."/>
            <person name="Wegener G."/>
            <person name="Boetius A."/>
            <person name="Orphan V."/>
        </authorList>
    </citation>
    <scope>NUCLEOTIDE SEQUENCE</scope>
</reference>